<feature type="region of interest" description="Disordered" evidence="10">
    <location>
        <begin position="306"/>
        <end position="419"/>
    </location>
</feature>
<proteinExistence type="inferred from homology"/>
<protein>
    <recommendedName>
        <fullName evidence="8">Serine/threonine-protein kinase B</fullName>
        <ecNumber evidence="8">2.7.11.1</ecNumber>
    </recommendedName>
</protein>
<evidence type="ECO:0000256" key="1">
    <source>
        <dbReference type="ARBA" id="ARBA00022527"/>
    </source>
</evidence>
<evidence type="ECO:0000313" key="12">
    <source>
        <dbReference type="EMBL" id="MBE9028764.1"/>
    </source>
</evidence>
<feature type="domain" description="Protein kinase" evidence="11">
    <location>
        <begin position="34"/>
        <end position="301"/>
    </location>
</feature>
<evidence type="ECO:0000256" key="9">
    <source>
        <dbReference type="PROSITE-ProRule" id="PRU10141"/>
    </source>
</evidence>
<keyword evidence="3 8" id="KW-0547">Nucleotide-binding</keyword>
<dbReference type="Pfam" id="PF00805">
    <property type="entry name" value="Pentapeptide"/>
    <property type="match status" value="2"/>
</dbReference>
<dbReference type="GO" id="GO:0004674">
    <property type="term" value="F:protein serine/threonine kinase activity"/>
    <property type="evidence" value="ECO:0007669"/>
    <property type="project" value="UniProtKB-UniRule"/>
</dbReference>
<sequence length="557" mass="60788">MSYCLYPSCTSPENPIDAEVCQSCGHALLMNGRYRVLQGLGQGGFGATYLARDEKLPGQPNCVLKQLRPTTNAPHVIEMARDLFKREAQTLGRIGSHPQVPRLLDYFEANDEFFLVQEYVSGATLQQEVKKNGPFTEAGVKQFMSEILPVLDYIHKSQVIHRDIKPANLIRRSHDRKLVLIDFGAVKNNVASLVETASEQTAFTSYAIGTPGFAPPEQMAMRPVFASDMYALGVTCVYLLAGKSPKDLSYDTSTGELMWRRNVHVSDHFASVLEKLLEVSVRHRYQDAAEVLEALDMEPYLESLANSMNTGRTGGKDDPTTGSKSPNLTPMQRAAQSIRSRQRPDMPPAGVSTLPSSTTSGYRRAPVTTRPPAATGLKTGGNSLGHRADRSMGRPIGGNTADRSMGRPVSGEVSGPPRKMSADELRMAYLKGTRDFTSKDLTGLKLKRMDLTGSMFHGANLTRVNLHGANLAGVDFGRTSMVRASLRDANMAKAYLSNADLQEADLRGADLRGAYLLNANLRGTNLCGANLTGAKISPDQLAMAKTNWMTIKMNGKR</sequence>
<dbReference type="CDD" id="cd14014">
    <property type="entry name" value="STKc_PknB_like"/>
    <property type="match status" value="1"/>
</dbReference>
<dbReference type="Pfam" id="PF00069">
    <property type="entry name" value="Pkinase"/>
    <property type="match status" value="1"/>
</dbReference>
<feature type="binding site" evidence="9">
    <location>
        <position position="65"/>
    </location>
    <ligand>
        <name>ATP</name>
        <dbReference type="ChEBI" id="CHEBI:30616"/>
    </ligand>
</feature>
<keyword evidence="5 8" id="KW-0067">ATP-binding</keyword>
<keyword evidence="1 8" id="KW-0723">Serine/threonine-protein kinase</keyword>
<dbReference type="Proteomes" id="UP000625316">
    <property type="component" value="Unassembled WGS sequence"/>
</dbReference>
<gene>
    <name evidence="12" type="ORF">IQ266_03195</name>
</gene>
<dbReference type="EC" id="2.7.11.1" evidence="8"/>
<dbReference type="SMART" id="SM00220">
    <property type="entry name" value="S_TKc"/>
    <property type="match status" value="1"/>
</dbReference>
<dbReference type="Gene3D" id="2.160.20.80">
    <property type="entry name" value="E3 ubiquitin-protein ligase SopA"/>
    <property type="match status" value="1"/>
</dbReference>
<dbReference type="AlphaFoldDB" id="A0A928VMU5"/>
<comment type="catalytic activity">
    <reaction evidence="7 8">
        <text>L-seryl-[protein] + ATP = O-phospho-L-seryl-[protein] + ADP + H(+)</text>
        <dbReference type="Rhea" id="RHEA:17989"/>
        <dbReference type="Rhea" id="RHEA-COMP:9863"/>
        <dbReference type="Rhea" id="RHEA-COMP:11604"/>
        <dbReference type="ChEBI" id="CHEBI:15378"/>
        <dbReference type="ChEBI" id="CHEBI:29999"/>
        <dbReference type="ChEBI" id="CHEBI:30616"/>
        <dbReference type="ChEBI" id="CHEBI:83421"/>
        <dbReference type="ChEBI" id="CHEBI:456216"/>
        <dbReference type="EC" id="2.7.11.1"/>
    </reaction>
</comment>
<evidence type="ECO:0000313" key="13">
    <source>
        <dbReference type="Proteomes" id="UP000625316"/>
    </source>
</evidence>
<keyword evidence="13" id="KW-1185">Reference proteome</keyword>
<dbReference type="Gene3D" id="1.10.510.10">
    <property type="entry name" value="Transferase(Phosphotransferase) domain 1"/>
    <property type="match status" value="1"/>
</dbReference>
<dbReference type="NCBIfam" id="NF045510">
    <property type="entry name" value="4Cys_prefix_kin"/>
    <property type="match status" value="1"/>
</dbReference>
<dbReference type="SUPFAM" id="SSF56112">
    <property type="entry name" value="Protein kinase-like (PK-like)"/>
    <property type="match status" value="1"/>
</dbReference>
<dbReference type="InterPro" id="IPR016252">
    <property type="entry name" value="Ser/Thr_kinase_SpkB"/>
</dbReference>
<dbReference type="PROSITE" id="PS50011">
    <property type="entry name" value="PROTEIN_KINASE_DOM"/>
    <property type="match status" value="1"/>
</dbReference>
<dbReference type="PANTHER" id="PTHR24363">
    <property type="entry name" value="SERINE/THREONINE PROTEIN KINASE"/>
    <property type="match status" value="1"/>
</dbReference>
<dbReference type="RefSeq" id="WP_264323589.1">
    <property type="nucleotide sequence ID" value="NZ_JADEXQ010000007.1"/>
</dbReference>
<evidence type="ECO:0000256" key="4">
    <source>
        <dbReference type="ARBA" id="ARBA00022777"/>
    </source>
</evidence>
<accession>A0A928VMU5</accession>
<dbReference type="InterPro" id="IPR001646">
    <property type="entry name" value="5peptide_repeat"/>
</dbReference>
<evidence type="ECO:0000256" key="2">
    <source>
        <dbReference type="ARBA" id="ARBA00022679"/>
    </source>
</evidence>
<evidence type="ECO:0000256" key="3">
    <source>
        <dbReference type="ARBA" id="ARBA00022741"/>
    </source>
</evidence>
<organism evidence="12 13">
    <name type="scientific">Romeriopsis navalis LEGE 11480</name>
    <dbReference type="NCBI Taxonomy" id="2777977"/>
    <lineage>
        <taxon>Bacteria</taxon>
        <taxon>Bacillati</taxon>
        <taxon>Cyanobacteriota</taxon>
        <taxon>Cyanophyceae</taxon>
        <taxon>Leptolyngbyales</taxon>
        <taxon>Leptolyngbyaceae</taxon>
        <taxon>Romeriopsis</taxon>
        <taxon>Romeriopsis navalis</taxon>
    </lineage>
</organism>
<reference evidence="12" key="1">
    <citation type="submission" date="2020-10" db="EMBL/GenBank/DDBJ databases">
        <authorList>
            <person name="Castelo-Branco R."/>
            <person name="Eusebio N."/>
            <person name="Adriana R."/>
            <person name="Vieira A."/>
            <person name="Brugerolle De Fraissinette N."/>
            <person name="Rezende De Castro R."/>
            <person name="Schneider M.P."/>
            <person name="Vasconcelos V."/>
            <person name="Leao P.N."/>
        </authorList>
    </citation>
    <scope>NUCLEOTIDE SEQUENCE</scope>
    <source>
        <strain evidence="12">LEGE 11480</strain>
    </source>
</reference>
<dbReference type="PIRSF" id="PIRSF000647">
    <property type="entry name" value="Ser/Thr_PK_SpkB"/>
    <property type="match status" value="1"/>
</dbReference>
<dbReference type="InterPro" id="IPR011009">
    <property type="entry name" value="Kinase-like_dom_sf"/>
</dbReference>
<dbReference type="InterPro" id="IPR000719">
    <property type="entry name" value="Prot_kinase_dom"/>
</dbReference>
<keyword evidence="4 8" id="KW-0418">Kinase</keyword>
<evidence type="ECO:0000256" key="7">
    <source>
        <dbReference type="ARBA" id="ARBA00048679"/>
    </source>
</evidence>
<evidence type="ECO:0000256" key="10">
    <source>
        <dbReference type="SAM" id="MobiDB-lite"/>
    </source>
</evidence>
<dbReference type="GO" id="GO:0005524">
    <property type="term" value="F:ATP binding"/>
    <property type="evidence" value="ECO:0007669"/>
    <property type="project" value="UniProtKB-UniRule"/>
</dbReference>
<evidence type="ECO:0000256" key="6">
    <source>
        <dbReference type="ARBA" id="ARBA00047899"/>
    </source>
</evidence>
<keyword evidence="2 8" id="KW-0808">Transferase</keyword>
<dbReference type="Gene3D" id="3.30.200.20">
    <property type="entry name" value="Phosphorylase Kinase, domain 1"/>
    <property type="match status" value="1"/>
</dbReference>
<comment type="similarity">
    <text evidence="8">Belongs to the protein kinase superfamily. Ser/Thr protein kinase family.</text>
</comment>
<dbReference type="PANTHER" id="PTHR24363:SF0">
    <property type="entry name" value="SERINE_THREONINE KINASE LIKE DOMAIN CONTAINING 1"/>
    <property type="match status" value="1"/>
</dbReference>
<comment type="caution">
    <text evidence="12">The sequence shown here is derived from an EMBL/GenBank/DDBJ whole genome shotgun (WGS) entry which is preliminary data.</text>
</comment>
<dbReference type="InterPro" id="IPR017441">
    <property type="entry name" value="Protein_kinase_ATP_BS"/>
</dbReference>
<evidence type="ECO:0000256" key="8">
    <source>
        <dbReference type="PIRNR" id="PIRNR000647"/>
    </source>
</evidence>
<dbReference type="EMBL" id="JADEXQ010000007">
    <property type="protein sequence ID" value="MBE9028764.1"/>
    <property type="molecule type" value="Genomic_DNA"/>
</dbReference>
<evidence type="ECO:0000256" key="5">
    <source>
        <dbReference type="ARBA" id="ARBA00022840"/>
    </source>
</evidence>
<dbReference type="PROSITE" id="PS00107">
    <property type="entry name" value="PROTEIN_KINASE_ATP"/>
    <property type="match status" value="1"/>
</dbReference>
<evidence type="ECO:0000259" key="11">
    <source>
        <dbReference type="PROSITE" id="PS50011"/>
    </source>
</evidence>
<comment type="catalytic activity">
    <reaction evidence="6 8">
        <text>L-threonyl-[protein] + ATP = O-phospho-L-threonyl-[protein] + ADP + H(+)</text>
        <dbReference type="Rhea" id="RHEA:46608"/>
        <dbReference type="Rhea" id="RHEA-COMP:11060"/>
        <dbReference type="Rhea" id="RHEA-COMP:11605"/>
        <dbReference type="ChEBI" id="CHEBI:15378"/>
        <dbReference type="ChEBI" id="CHEBI:30013"/>
        <dbReference type="ChEBI" id="CHEBI:30616"/>
        <dbReference type="ChEBI" id="CHEBI:61977"/>
        <dbReference type="ChEBI" id="CHEBI:456216"/>
        <dbReference type="EC" id="2.7.11.1"/>
    </reaction>
</comment>
<feature type="compositionally biased region" description="Polar residues" evidence="10">
    <location>
        <begin position="320"/>
        <end position="330"/>
    </location>
</feature>
<dbReference type="SUPFAM" id="SSF141571">
    <property type="entry name" value="Pentapeptide repeat-like"/>
    <property type="match status" value="1"/>
</dbReference>
<name>A0A928VMU5_9CYAN</name>